<keyword evidence="3" id="KW-1185">Reference proteome</keyword>
<comment type="caution">
    <text evidence="2">The sequence shown here is derived from an EMBL/GenBank/DDBJ whole genome shotgun (WGS) entry which is preliminary data.</text>
</comment>
<evidence type="ECO:0000313" key="2">
    <source>
        <dbReference type="EMBL" id="CAD7001137.1"/>
    </source>
</evidence>
<evidence type="ECO:0000313" key="3">
    <source>
        <dbReference type="Proteomes" id="UP000606786"/>
    </source>
</evidence>
<evidence type="ECO:0000256" key="1">
    <source>
        <dbReference type="SAM" id="MobiDB-lite"/>
    </source>
</evidence>
<reference evidence="2" key="1">
    <citation type="submission" date="2020-11" db="EMBL/GenBank/DDBJ databases">
        <authorList>
            <person name="Whitehead M."/>
        </authorList>
    </citation>
    <scope>NUCLEOTIDE SEQUENCE</scope>
    <source>
        <strain evidence="2">EGII</strain>
    </source>
</reference>
<name>A0A811UTT3_CERCA</name>
<dbReference type="AlphaFoldDB" id="A0A811UTT3"/>
<feature type="region of interest" description="Disordered" evidence="1">
    <location>
        <begin position="51"/>
        <end position="80"/>
    </location>
</feature>
<gene>
    <name evidence="2" type="ORF">CCAP1982_LOCUS9609</name>
</gene>
<dbReference type="EMBL" id="CAJHJT010000023">
    <property type="protein sequence ID" value="CAD7001137.1"/>
    <property type="molecule type" value="Genomic_DNA"/>
</dbReference>
<dbReference type="Proteomes" id="UP000606786">
    <property type="component" value="Unassembled WGS sequence"/>
</dbReference>
<protein>
    <submittedName>
        <fullName evidence="2">(Mediterranean fruit fly) hypothetical protein</fullName>
    </submittedName>
</protein>
<feature type="compositionally biased region" description="Polar residues" evidence="1">
    <location>
        <begin position="51"/>
        <end position="63"/>
    </location>
</feature>
<sequence>MNYSYAELFPNRGRERCMLMPVNSSPITVDQQQPLTPNDFLLGSTYTAQTPVANRSSAQSPVDSNPLPKIAPKDEVIAKK</sequence>
<organism evidence="2 3">
    <name type="scientific">Ceratitis capitata</name>
    <name type="common">Mediterranean fruit fly</name>
    <name type="synonym">Tephritis capitata</name>
    <dbReference type="NCBI Taxonomy" id="7213"/>
    <lineage>
        <taxon>Eukaryota</taxon>
        <taxon>Metazoa</taxon>
        <taxon>Ecdysozoa</taxon>
        <taxon>Arthropoda</taxon>
        <taxon>Hexapoda</taxon>
        <taxon>Insecta</taxon>
        <taxon>Pterygota</taxon>
        <taxon>Neoptera</taxon>
        <taxon>Endopterygota</taxon>
        <taxon>Diptera</taxon>
        <taxon>Brachycera</taxon>
        <taxon>Muscomorpha</taxon>
        <taxon>Tephritoidea</taxon>
        <taxon>Tephritidae</taxon>
        <taxon>Ceratitis</taxon>
        <taxon>Ceratitis</taxon>
    </lineage>
</organism>
<feature type="compositionally biased region" description="Basic and acidic residues" evidence="1">
    <location>
        <begin position="71"/>
        <end position="80"/>
    </location>
</feature>
<proteinExistence type="predicted"/>
<accession>A0A811UTT3</accession>